<evidence type="ECO:0000256" key="2">
    <source>
        <dbReference type="ARBA" id="ARBA00023125"/>
    </source>
</evidence>
<keyword evidence="2" id="KW-0238">DNA-binding</keyword>
<dbReference type="EMBL" id="JARGYC010000010">
    <property type="protein sequence ID" value="MDF0600199.1"/>
    <property type="molecule type" value="Genomic_DNA"/>
</dbReference>
<proteinExistence type="predicted"/>
<dbReference type="GO" id="GO:0003700">
    <property type="term" value="F:DNA-binding transcription factor activity"/>
    <property type="evidence" value="ECO:0007669"/>
    <property type="project" value="InterPro"/>
</dbReference>
<accession>A0AAE3NPR5</accession>
<gene>
    <name evidence="5" type="ORF">P1J78_05605</name>
</gene>
<dbReference type="PANTHER" id="PTHR43537">
    <property type="entry name" value="TRANSCRIPTIONAL REGULATOR, GNTR FAMILY"/>
    <property type="match status" value="1"/>
</dbReference>
<feature type="domain" description="HTH gntR-type" evidence="4">
    <location>
        <begin position="13"/>
        <end position="80"/>
    </location>
</feature>
<dbReference type="Pfam" id="PF07729">
    <property type="entry name" value="FCD"/>
    <property type="match status" value="1"/>
</dbReference>
<dbReference type="Gene3D" id="1.20.120.530">
    <property type="entry name" value="GntR ligand-binding domain-like"/>
    <property type="match status" value="1"/>
</dbReference>
<evidence type="ECO:0000259" key="4">
    <source>
        <dbReference type="PROSITE" id="PS50949"/>
    </source>
</evidence>
<comment type="caution">
    <text evidence="5">The sequence shown here is derived from an EMBL/GenBank/DDBJ whole genome shotgun (WGS) entry which is preliminary data.</text>
</comment>
<evidence type="ECO:0000313" key="5">
    <source>
        <dbReference type="EMBL" id="MDF0600199.1"/>
    </source>
</evidence>
<dbReference type="RefSeq" id="WP_275566343.1">
    <property type="nucleotide sequence ID" value="NZ_JARGYC010000010.1"/>
</dbReference>
<dbReference type="PROSITE" id="PS50949">
    <property type="entry name" value="HTH_GNTR"/>
    <property type="match status" value="1"/>
</dbReference>
<dbReference type="InterPro" id="IPR011711">
    <property type="entry name" value="GntR_C"/>
</dbReference>
<dbReference type="InterPro" id="IPR036390">
    <property type="entry name" value="WH_DNA-bd_sf"/>
</dbReference>
<evidence type="ECO:0000313" key="6">
    <source>
        <dbReference type="Proteomes" id="UP001220964"/>
    </source>
</evidence>
<name>A0AAE3NPR5_9RHOB</name>
<dbReference type="SMART" id="SM00895">
    <property type="entry name" value="FCD"/>
    <property type="match status" value="1"/>
</dbReference>
<evidence type="ECO:0000256" key="3">
    <source>
        <dbReference type="ARBA" id="ARBA00023163"/>
    </source>
</evidence>
<dbReference type="InterPro" id="IPR008920">
    <property type="entry name" value="TF_FadR/GntR_C"/>
</dbReference>
<keyword evidence="1" id="KW-0805">Transcription regulation</keyword>
<dbReference type="AlphaFoldDB" id="A0AAE3NPR5"/>
<dbReference type="SMART" id="SM00345">
    <property type="entry name" value="HTH_GNTR"/>
    <property type="match status" value="1"/>
</dbReference>
<dbReference type="InterPro" id="IPR000524">
    <property type="entry name" value="Tscrpt_reg_HTH_GntR"/>
</dbReference>
<dbReference type="CDD" id="cd07377">
    <property type="entry name" value="WHTH_GntR"/>
    <property type="match status" value="1"/>
</dbReference>
<dbReference type="Proteomes" id="UP001220964">
    <property type="component" value="Unassembled WGS sequence"/>
</dbReference>
<keyword evidence="3" id="KW-0804">Transcription</keyword>
<protein>
    <submittedName>
        <fullName evidence="5">GntR family transcriptional regulator</fullName>
    </submittedName>
</protein>
<dbReference type="InterPro" id="IPR036388">
    <property type="entry name" value="WH-like_DNA-bd_sf"/>
</dbReference>
<reference evidence="5" key="1">
    <citation type="submission" date="2023-03" db="EMBL/GenBank/DDBJ databases">
        <title>Multiphase analysis and comparison of six strains from genera Psychromarinibacter, Lutimaribacter, and Maritimibacter, including a novel species: Psychromarinibacter sediminicola sp. nov.</title>
        <authorList>
            <person name="Wang Y.-H."/>
            <person name="Ye M.-Q."/>
            <person name="Du Z.-J."/>
        </authorList>
    </citation>
    <scope>NUCLEOTIDE SEQUENCE</scope>
    <source>
        <strain evidence="5">C21-152</strain>
    </source>
</reference>
<dbReference type="SUPFAM" id="SSF46785">
    <property type="entry name" value="Winged helix' DNA-binding domain"/>
    <property type="match status" value="1"/>
</dbReference>
<dbReference type="PANTHER" id="PTHR43537:SF39">
    <property type="entry name" value="HTH-TYPE TRANSCRIPTIONAL REGULATOR MCBR"/>
    <property type="match status" value="1"/>
</dbReference>
<sequence length="233" mass="25756">MSDPADLTAAPHVTAQTHVYNALRRMLMDGRVEPGERLVVRDLAERFETSAMPVREALRRLVAEDAVTDTPNRGVVVPQVTVEAVTDLVRIRCMIEGSAAEWAAATMTGREVAAVVAINDEMEARIEQGLTESYLALNRDFHFAIYRAARSDTLIQIIERLWLRAGPWLNVMREDATIRFGFEHHRDILAALRAGDGPRARQAVALDLSDAGEVILRRVAKAAAPAPSRKSPQ</sequence>
<dbReference type="Pfam" id="PF00392">
    <property type="entry name" value="GntR"/>
    <property type="match status" value="1"/>
</dbReference>
<dbReference type="GO" id="GO:0003677">
    <property type="term" value="F:DNA binding"/>
    <property type="evidence" value="ECO:0007669"/>
    <property type="project" value="UniProtKB-KW"/>
</dbReference>
<dbReference type="SUPFAM" id="SSF48008">
    <property type="entry name" value="GntR ligand-binding domain-like"/>
    <property type="match status" value="1"/>
</dbReference>
<evidence type="ECO:0000256" key="1">
    <source>
        <dbReference type="ARBA" id="ARBA00023015"/>
    </source>
</evidence>
<organism evidence="5 6">
    <name type="scientific">Psychromarinibacter sediminicola</name>
    <dbReference type="NCBI Taxonomy" id="3033385"/>
    <lineage>
        <taxon>Bacteria</taxon>
        <taxon>Pseudomonadati</taxon>
        <taxon>Pseudomonadota</taxon>
        <taxon>Alphaproteobacteria</taxon>
        <taxon>Rhodobacterales</taxon>
        <taxon>Paracoccaceae</taxon>
        <taxon>Psychromarinibacter</taxon>
    </lineage>
</organism>
<dbReference type="Gene3D" id="1.10.10.10">
    <property type="entry name" value="Winged helix-like DNA-binding domain superfamily/Winged helix DNA-binding domain"/>
    <property type="match status" value="1"/>
</dbReference>
<keyword evidence="6" id="KW-1185">Reference proteome</keyword>